<evidence type="ECO:0000256" key="16">
    <source>
        <dbReference type="SAM" id="SignalP"/>
    </source>
</evidence>
<evidence type="ECO:0000256" key="12">
    <source>
        <dbReference type="ARBA" id="ARBA00034000"/>
    </source>
</evidence>
<dbReference type="GO" id="GO:0009252">
    <property type="term" value="P:peptidoglycan biosynthetic process"/>
    <property type="evidence" value="ECO:0007669"/>
    <property type="project" value="UniProtKB-KW"/>
</dbReference>
<feature type="binding site" evidence="14">
    <location>
        <position position="265"/>
    </location>
    <ligand>
        <name>substrate</name>
    </ligand>
</feature>
<dbReference type="InterPro" id="IPR015956">
    <property type="entry name" value="Peniciliin-bd_prot_C_sf"/>
</dbReference>
<feature type="active site" description="Proton acceptor" evidence="13">
    <location>
        <position position="78"/>
    </location>
</feature>
<evidence type="ECO:0000256" key="11">
    <source>
        <dbReference type="ARBA" id="ARBA00023316"/>
    </source>
</evidence>
<evidence type="ECO:0000256" key="1">
    <source>
        <dbReference type="ARBA" id="ARBA00003217"/>
    </source>
</evidence>
<sequence length="428" mass="46165">MSKIKKLLVSLLAFLMLATVAPLSGVQAASANETSISNYKSSDLSLNVKSALAIDASTGQVLYAKNANKALPIASMTKLITVYLTLQAIKQGKISWSTKVKPTSQIVKVANNSEYSNVPLYSGHSYTVKQLYEATLIESANGAAMMLAKAISGNQVTFVKKMRALVKKWGITDAEIYNVNGLPNSYLGTDAYPGAAKNAENHLSAKDMAIIGMHLIDDYPEVLNTTKIAKKTFVDGSTKTQMTNFNWMLKGLSSYDSRYPVDGLKTGTTDAAGACFIGTVKKNGGRIITVVMGAQHKSASDASRFKQTDKLLTWIYANYKSVNLTANSKLMTVKVPYGEDTTANVGVKQTTTLWDPVDGKSLSASLTRKTVNAPLTKGKTVTTANFKSGSTKLISLNSPNGMKVKVASLQNDNEVNFFVKIWRTIFGK</sequence>
<evidence type="ECO:0000313" key="18">
    <source>
        <dbReference type="EMBL" id="GFZ26625.1"/>
    </source>
</evidence>
<dbReference type="PANTHER" id="PTHR21581">
    <property type="entry name" value="D-ALANYL-D-ALANINE CARBOXYPEPTIDASE"/>
    <property type="match status" value="1"/>
</dbReference>
<feature type="chain" id="PRO_5039672931" description="serine-type D-Ala-D-Ala carboxypeptidase" evidence="16">
    <location>
        <begin position="22"/>
        <end position="428"/>
    </location>
</feature>
<dbReference type="AlphaFoldDB" id="A0A916VHW2"/>
<keyword evidence="7 16" id="KW-0732">Signal</keyword>
<evidence type="ECO:0000256" key="7">
    <source>
        <dbReference type="ARBA" id="ARBA00022729"/>
    </source>
</evidence>
<evidence type="ECO:0000256" key="10">
    <source>
        <dbReference type="ARBA" id="ARBA00022984"/>
    </source>
</evidence>
<evidence type="ECO:0000256" key="8">
    <source>
        <dbReference type="ARBA" id="ARBA00022801"/>
    </source>
</evidence>
<dbReference type="SMART" id="SM00936">
    <property type="entry name" value="PBP5_C"/>
    <property type="match status" value="1"/>
</dbReference>
<evidence type="ECO:0000256" key="2">
    <source>
        <dbReference type="ARBA" id="ARBA00004752"/>
    </source>
</evidence>
<feature type="domain" description="Peptidase S11 D-Ala-D-Ala carboxypeptidase A C-terminal" evidence="17">
    <location>
        <begin position="319"/>
        <end position="414"/>
    </location>
</feature>
<comment type="catalytic activity">
    <reaction evidence="12">
        <text>Preferential cleavage: (Ac)2-L-Lys-D-Ala-|-D-Ala. Also transpeptidation of peptidyl-alanyl moieties that are N-acyl substituents of D-alanine.</text>
        <dbReference type="EC" id="3.4.16.4"/>
    </reaction>
</comment>
<dbReference type="GO" id="GO:0071555">
    <property type="term" value="P:cell wall organization"/>
    <property type="evidence" value="ECO:0007669"/>
    <property type="project" value="UniProtKB-KW"/>
</dbReference>
<reference evidence="18" key="1">
    <citation type="submission" date="2020-08" db="EMBL/GenBank/DDBJ databases">
        <title>Taxonomic study for Lactobacillus species isolated from hardwood bark.</title>
        <authorList>
            <person name="Tohno M."/>
            <person name="Tanizawa Y."/>
        </authorList>
    </citation>
    <scope>NUCLEOTIDE SEQUENCE</scope>
    <source>
        <strain evidence="18">B40</strain>
    </source>
</reference>
<name>A0A916VHW2_9LACO</name>
<dbReference type="Proteomes" id="UP000677218">
    <property type="component" value="Unassembled WGS sequence"/>
</dbReference>
<evidence type="ECO:0000256" key="15">
    <source>
        <dbReference type="RuleBase" id="RU004016"/>
    </source>
</evidence>
<keyword evidence="8" id="KW-0378">Hydrolase</keyword>
<evidence type="ECO:0000256" key="9">
    <source>
        <dbReference type="ARBA" id="ARBA00022960"/>
    </source>
</evidence>
<dbReference type="GO" id="GO:0006508">
    <property type="term" value="P:proteolysis"/>
    <property type="evidence" value="ECO:0007669"/>
    <property type="project" value="UniProtKB-KW"/>
</dbReference>
<dbReference type="GO" id="GO:0009002">
    <property type="term" value="F:serine-type D-Ala-D-Ala carboxypeptidase activity"/>
    <property type="evidence" value="ECO:0007669"/>
    <property type="project" value="UniProtKB-EC"/>
</dbReference>
<feature type="active site" evidence="13">
    <location>
        <position position="139"/>
    </location>
</feature>
<comment type="function">
    <text evidence="1">Removes C-terminal D-alanyl residues from sugar-peptide cell wall precursors.</text>
</comment>
<evidence type="ECO:0000256" key="4">
    <source>
        <dbReference type="ARBA" id="ARBA00012448"/>
    </source>
</evidence>
<keyword evidence="10" id="KW-0573">Peptidoglycan synthesis</keyword>
<evidence type="ECO:0000256" key="14">
    <source>
        <dbReference type="PIRSR" id="PIRSR618044-2"/>
    </source>
</evidence>
<evidence type="ECO:0000256" key="13">
    <source>
        <dbReference type="PIRSR" id="PIRSR618044-1"/>
    </source>
</evidence>
<evidence type="ECO:0000313" key="19">
    <source>
        <dbReference type="Proteomes" id="UP000677218"/>
    </source>
</evidence>
<keyword evidence="5 18" id="KW-0121">Carboxypeptidase</keyword>
<dbReference type="GO" id="GO:0008360">
    <property type="term" value="P:regulation of cell shape"/>
    <property type="evidence" value="ECO:0007669"/>
    <property type="project" value="UniProtKB-KW"/>
</dbReference>
<accession>A0A916VHW2</accession>
<comment type="similarity">
    <text evidence="3 15">Belongs to the peptidase S11 family.</text>
</comment>
<keyword evidence="19" id="KW-1185">Reference proteome</keyword>
<dbReference type="EMBL" id="BMAY01000003">
    <property type="protein sequence ID" value="GFZ26625.1"/>
    <property type="molecule type" value="Genomic_DNA"/>
</dbReference>
<gene>
    <name evidence="18" type="primary">dacC</name>
    <name evidence="18" type="ORF">LCB40_05050</name>
</gene>
<organism evidence="18 19">
    <name type="scientific">Lactobacillus corticis</name>
    <dbReference type="NCBI Taxonomy" id="2201249"/>
    <lineage>
        <taxon>Bacteria</taxon>
        <taxon>Bacillati</taxon>
        <taxon>Bacillota</taxon>
        <taxon>Bacilli</taxon>
        <taxon>Lactobacillales</taxon>
        <taxon>Lactobacillaceae</taxon>
        <taxon>Lactobacillus</taxon>
    </lineage>
</organism>
<dbReference type="Pfam" id="PF07943">
    <property type="entry name" value="PBP5_C"/>
    <property type="match status" value="1"/>
</dbReference>
<keyword evidence="11" id="KW-0961">Cell wall biogenesis/degradation</keyword>
<keyword evidence="9" id="KW-0133">Cell shape</keyword>
<comment type="caution">
    <text evidence="18">The sequence shown here is derived from an EMBL/GenBank/DDBJ whole genome shotgun (WGS) entry which is preliminary data.</text>
</comment>
<dbReference type="InterPro" id="IPR012907">
    <property type="entry name" value="Peptidase_S11_C"/>
</dbReference>
<feature type="signal peptide" evidence="16">
    <location>
        <begin position="1"/>
        <end position="21"/>
    </location>
</feature>
<protein>
    <recommendedName>
        <fullName evidence="4">serine-type D-Ala-D-Ala carboxypeptidase</fullName>
        <ecNumber evidence="4">3.4.16.4</ecNumber>
    </recommendedName>
</protein>
<dbReference type="InterPro" id="IPR018044">
    <property type="entry name" value="Peptidase_S11"/>
</dbReference>
<proteinExistence type="inferred from homology"/>
<dbReference type="EC" id="3.4.16.4" evidence="4"/>
<evidence type="ECO:0000256" key="6">
    <source>
        <dbReference type="ARBA" id="ARBA00022670"/>
    </source>
</evidence>
<evidence type="ECO:0000256" key="3">
    <source>
        <dbReference type="ARBA" id="ARBA00007164"/>
    </source>
</evidence>
<feature type="active site" description="Acyl-ester intermediate" evidence="13">
    <location>
        <position position="75"/>
    </location>
</feature>
<dbReference type="Gene3D" id="3.40.710.10">
    <property type="entry name" value="DD-peptidase/beta-lactamase superfamily"/>
    <property type="match status" value="1"/>
</dbReference>
<dbReference type="InterPro" id="IPR012338">
    <property type="entry name" value="Beta-lactam/transpept-like"/>
</dbReference>
<dbReference type="SUPFAM" id="SSF56601">
    <property type="entry name" value="beta-lactamase/transpeptidase-like"/>
    <property type="match status" value="1"/>
</dbReference>
<dbReference type="SUPFAM" id="SSF69189">
    <property type="entry name" value="Penicillin-binding protein associated domain"/>
    <property type="match status" value="1"/>
</dbReference>
<dbReference type="PANTHER" id="PTHR21581:SF11">
    <property type="entry name" value="D-ALANYL-D-ALANINE CARBOXYPEPTIDASE DACA"/>
    <property type="match status" value="1"/>
</dbReference>
<dbReference type="Pfam" id="PF00768">
    <property type="entry name" value="Peptidase_S11"/>
    <property type="match status" value="1"/>
</dbReference>
<evidence type="ECO:0000256" key="5">
    <source>
        <dbReference type="ARBA" id="ARBA00022645"/>
    </source>
</evidence>
<comment type="pathway">
    <text evidence="2">Cell wall biogenesis; peptidoglycan biosynthesis.</text>
</comment>
<keyword evidence="6" id="KW-0645">Protease</keyword>
<evidence type="ECO:0000259" key="17">
    <source>
        <dbReference type="SMART" id="SM00936"/>
    </source>
</evidence>
<dbReference type="PRINTS" id="PR00725">
    <property type="entry name" value="DADACBPTASE1"/>
</dbReference>
<dbReference type="InterPro" id="IPR001967">
    <property type="entry name" value="Peptidase_S11_N"/>
</dbReference>